<keyword evidence="3" id="KW-1185">Reference proteome</keyword>
<proteinExistence type="predicted"/>
<protein>
    <submittedName>
        <fullName evidence="2">Uncharacterized protein</fullName>
    </submittedName>
</protein>
<gene>
    <name evidence="2" type="ORF">GCM10022210_00840</name>
</gene>
<evidence type="ECO:0000256" key="1">
    <source>
        <dbReference type="SAM" id="SignalP"/>
    </source>
</evidence>
<keyword evidence="1" id="KW-0732">Signal</keyword>
<reference evidence="3" key="1">
    <citation type="journal article" date="2019" name="Int. J. Syst. Evol. Microbiol.">
        <title>The Global Catalogue of Microorganisms (GCM) 10K type strain sequencing project: providing services to taxonomists for standard genome sequencing and annotation.</title>
        <authorList>
            <consortium name="The Broad Institute Genomics Platform"/>
            <consortium name="The Broad Institute Genome Sequencing Center for Infectious Disease"/>
            <person name="Wu L."/>
            <person name="Ma J."/>
        </authorList>
    </citation>
    <scope>NUCLEOTIDE SEQUENCE [LARGE SCALE GENOMIC DNA]</scope>
    <source>
        <strain evidence="3">JCM 16601</strain>
    </source>
</reference>
<accession>A0ABP7P079</accession>
<evidence type="ECO:0000313" key="2">
    <source>
        <dbReference type="EMBL" id="GAA3957500.1"/>
    </source>
</evidence>
<organism evidence="2 3">
    <name type="scientific">Mucilaginibacter dorajii</name>
    <dbReference type="NCBI Taxonomy" id="692994"/>
    <lineage>
        <taxon>Bacteria</taxon>
        <taxon>Pseudomonadati</taxon>
        <taxon>Bacteroidota</taxon>
        <taxon>Sphingobacteriia</taxon>
        <taxon>Sphingobacteriales</taxon>
        <taxon>Sphingobacteriaceae</taxon>
        <taxon>Mucilaginibacter</taxon>
    </lineage>
</organism>
<dbReference type="EMBL" id="BAAAZC010000002">
    <property type="protein sequence ID" value="GAA3957500.1"/>
    <property type="molecule type" value="Genomic_DNA"/>
</dbReference>
<feature type="signal peptide" evidence="1">
    <location>
        <begin position="1"/>
        <end position="19"/>
    </location>
</feature>
<comment type="caution">
    <text evidence="2">The sequence shown here is derived from an EMBL/GenBank/DDBJ whole genome shotgun (WGS) entry which is preliminary data.</text>
</comment>
<name>A0ABP7P079_9SPHI</name>
<dbReference type="RefSeq" id="WP_259092831.1">
    <property type="nucleotide sequence ID" value="NZ_BAAAZC010000002.1"/>
</dbReference>
<evidence type="ECO:0000313" key="3">
    <source>
        <dbReference type="Proteomes" id="UP001500742"/>
    </source>
</evidence>
<feature type="chain" id="PRO_5046217708" evidence="1">
    <location>
        <begin position="20"/>
        <end position="137"/>
    </location>
</feature>
<sequence>MKKTILILLLSIAAFTAKAQNMTFEETVKYINDKLAVCKYPKTFTAQKDGTIKAGEKSYNLFNFYETPIENKNNIKQDKGIAYCVDSDYQYIKLIMNSKGEYEIFAFFATEKETERVYNALVYLRGLCTKNKDPFDK</sequence>
<dbReference type="Proteomes" id="UP001500742">
    <property type="component" value="Unassembled WGS sequence"/>
</dbReference>